<dbReference type="PROSITE" id="PS50122">
    <property type="entry name" value="CHEB"/>
    <property type="match status" value="1"/>
</dbReference>
<sequence length="337" mass="35072">MAHRDVVVVGASAGGVEALRALVAGLPGDLPAAVLIVLHVPRSAPSALASILARACSLPVRPAVDGEMLRHGRVYVAVVDRHLLILDNRIRLSRGPSENGHRPAIDPLFRSAARSFGPRVVGVVLSGTRDDGASGLAVVSQLGGITVVQDPADAAYPAMPRAAMNACEVDHVLPIGKIGPLLGEVVRQPAPPFVPGQDPLLDAEVDVSSSVPDGASELGSPATYGCPACGGALYEVSGEPIPRYRCRVGHAWSPESLLEEQSAALESALWMALRSLSEKSALSRQMAGALEERMSSRFAVGRFETMAQDADQAAELIKGLIEEIGATTDGPAVQSTE</sequence>
<evidence type="ECO:0000256" key="1">
    <source>
        <dbReference type="ARBA" id="ARBA00022801"/>
    </source>
</evidence>
<evidence type="ECO:0000313" key="6">
    <source>
        <dbReference type="EMBL" id="MFC4132340.1"/>
    </source>
</evidence>
<comment type="catalytic activity">
    <reaction evidence="3">
        <text>[protein]-L-glutamate 5-O-methyl ester + H2O = L-glutamyl-[protein] + methanol + H(+)</text>
        <dbReference type="Rhea" id="RHEA:23236"/>
        <dbReference type="Rhea" id="RHEA-COMP:10208"/>
        <dbReference type="Rhea" id="RHEA-COMP:10311"/>
        <dbReference type="ChEBI" id="CHEBI:15377"/>
        <dbReference type="ChEBI" id="CHEBI:15378"/>
        <dbReference type="ChEBI" id="CHEBI:17790"/>
        <dbReference type="ChEBI" id="CHEBI:29973"/>
        <dbReference type="ChEBI" id="CHEBI:82795"/>
        <dbReference type="EC" id="3.1.1.61"/>
    </reaction>
</comment>
<accession>A0ABV8LNL0</accession>
<dbReference type="PIRSF" id="PIRSF036461">
    <property type="entry name" value="Chmtx_methlestr"/>
    <property type="match status" value="1"/>
</dbReference>
<keyword evidence="4" id="KW-0145">Chemotaxis</keyword>
<dbReference type="SUPFAM" id="SSF52738">
    <property type="entry name" value="Methylesterase CheB, C-terminal domain"/>
    <property type="match status" value="1"/>
</dbReference>
<keyword evidence="7" id="KW-1185">Reference proteome</keyword>
<proteinExistence type="predicted"/>
<evidence type="ECO:0000256" key="4">
    <source>
        <dbReference type="PROSITE-ProRule" id="PRU00050"/>
    </source>
</evidence>
<evidence type="ECO:0000259" key="5">
    <source>
        <dbReference type="PROSITE" id="PS50122"/>
    </source>
</evidence>
<gene>
    <name evidence="6" type="ORF">ACFOZ4_17170</name>
</gene>
<keyword evidence="1 4" id="KW-0378">Hydrolase</keyword>
<dbReference type="Gene3D" id="3.40.50.180">
    <property type="entry name" value="Methylesterase CheB, C-terminal domain"/>
    <property type="match status" value="1"/>
</dbReference>
<protein>
    <recommendedName>
        <fullName evidence="2">protein-glutamate methylesterase</fullName>
        <ecNumber evidence="2">3.1.1.61</ecNumber>
    </recommendedName>
</protein>
<feature type="domain" description="CheB-type methylesterase" evidence="5">
    <location>
        <begin position="1"/>
        <end position="189"/>
    </location>
</feature>
<dbReference type="EMBL" id="JBHSAY010000009">
    <property type="protein sequence ID" value="MFC4132340.1"/>
    <property type="molecule type" value="Genomic_DNA"/>
</dbReference>
<dbReference type="Proteomes" id="UP001595816">
    <property type="component" value="Unassembled WGS sequence"/>
</dbReference>
<dbReference type="RefSeq" id="WP_253753424.1">
    <property type="nucleotide sequence ID" value="NZ_JAMZDZ010000001.1"/>
</dbReference>
<evidence type="ECO:0000256" key="2">
    <source>
        <dbReference type="ARBA" id="ARBA00039140"/>
    </source>
</evidence>
<dbReference type="InterPro" id="IPR000673">
    <property type="entry name" value="Sig_transdc_resp-reg_Me-estase"/>
</dbReference>
<dbReference type="InterPro" id="IPR035909">
    <property type="entry name" value="CheB_C"/>
</dbReference>
<dbReference type="InterPro" id="IPR011247">
    <property type="entry name" value="Chemotax_prot-Glu_Me-esterase"/>
</dbReference>
<dbReference type="CDD" id="cd16433">
    <property type="entry name" value="CheB"/>
    <property type="match status" value="1"/>
</dbReference>
<reference evidence="7" key="1">
    <citation type="journal article" date="2019" name="Int. J. Syst. Evol. Microbiol.">
        <title>The Global Catalogue of Microorganisms (GCM) 10K type strain sequencing project: providing services to taxonomists for standard genome sequencing and annotation.</title>
        <authorList>
            <consortium name="The Broad Institute Genomics Platform"/>
            <consortium name="The Broad Institute Genome Sequencing Center for Infectious Disease"/>
            <person name="Wu L."/>
            <person name="Ma J."/>
        </authorList>
    </citation>
    <scope>NUCLEOTIDE SEQUENCE [LARGE SCALE GENOMIC DNA]</scope>
    <source>
        <strain evidence="7">CGMCC 4.7289</strain>
    </source>
</reference>
<dbReference type="PANTHER" id="PTHR42872:SF6">
    <property type="entry name" value="PROTEIN-GLUTAMATE METHYLESTERASE_PROTEIN-GLUTAMINE GLUTAMINASE"/>
    <property type="match status" value="1"/>
</dbReference>
<comment type="caution">
    <text evidence="6">The sequence shown here is derived from an EMBL/GenBank/DDBJ whole genome shotgun (WGS) entry which is preliminary data.</text>
</comment>
<feature type="active site" evidence="4">
    <location>
        <position position="39"/>
    </location>
</feature>
<evidence type="ECO:0000313" key="7">
    <source>
        <dbReference type="Proteomes" id="UP001595816"/>
    </source>
</evidence>
<feature type="active site" evidence="4">
    <location>
        <position position="131"/>
    </location>
</feature>
<evidence type="ECO:0000256" key="3">
    <source>
        <dbReference type="ARBA" id="ARBA00048267"/>
    </source>
</evidence>
<feature type="active site" evidence="4">
    <location>
        <position position="12"/>
    </location>
</feature>
<dbReference type="Pfam" id="PF01339">
    <property type="entry name" value="CheB_methylest"/>
    <property type="match status" value="1"/>
</dbReference>
<dbReference type="PANTHER" id="PTHR42872">
    <property type="entry name" value="PROTEIN-GLUTAMATE METHYLESTERASE/PROTEIN-GLUTAMINE GLUTAMINASE"/>
    <property type="match status" value="1"/>
</dbReference>
<organism evidence="6 7">
    <name type="scientific">Hamadaea flava</name>
    <dbReference type="NCBI Taxonomy" id="1742688"/>
    <lineage>
        <taxon>Bacteria</taxon>
        <taxon>Bacillati</taxon>
        <taxon>Actinomycetota</taxon>
        <taxon>Actinomycetes</taxon>
        <taxon>Micromonosporales</taxon>
        <taxon>Micromonosporaceae</taxon>
        <taxon>Hamadaea</taxon>
    </lineage>
</organism>
<name>A0ABV8LNL0_9ACTN</name>
<dbReference type="EC" id="3.1.1.61" evidence="2"/>